<feature type="chain" id="PRO_5047392511" evidence="1">
    <location>
        <begin position="21"/>
        <end position="105"/>
    </location>
</feature>
<evidence type="ECO:0000313" key="2">
    <source>
        <dbReference type="EMBL" id="WRT63153.1"/>
    </source>
</evidence>
<dbReference type="RefSeq" id="XP_062787893.1">
    <property type="nucleotide sequence ID" value="XM_062931842.1"/>
</dbReference>
<evidence type="ECO:0000256" key="1">
    <source>
        <dbReference type="SAM" id="SignalP"/>
    </source>
</evidence>
<accession>A0ABZ1CN84</accession>
<gene>
    <name evidence="2" type="ORF">IL334_000056</name>
</gene>
<evidence type="ECO:0000313" key="3">
    <source>
        <dbReference type="Proteomes" id="UP001329825"/>
    </source>
</evidence>
<keyword evidence="3" id="KW-1185">Reference proteome</keyword>
<keyword evidence="1" id="KW-0732">Signal</keyword>
<proteinExistence type="predicted"/>
<reference evidence="2 3" key="1">
    <citation type="submission" date="2024-01" db="EMBL/GenBank/DDBJ databases">
        <title>Comparative genomics of Cryptococcus and Kwoniella reveals pathogenesis evolution and contrasting modes of karyotype evolution via chromosome fusion or intercentromeric recombination.</title>
        <authorList>
            <person name="Coelho M.A."/>
            <person name="David-Palma M."/>
            <person name="Shea T."/>
            <person name="Bowers K."/>
            <person name="McGinley-Smith S."/>
            <person name="Mohammad A.W."/>
            <person name="Gnirke A."/>
            <person name="Yurkov A.M."/>
            <person name="Nowrousian M."/>
            <person name="Sun S."/>
            <person name="Cuomo C.A."/>
            <person name="Heitman J."/>
        </authorList>
    </citation>
    <scope>NUCLEOTIDE SEQUENCE [LARGE SCALE GENOMIC DNA]</scope>
    <source>
        <strain evidence="2">CBS 11374</strain>
    </source>
</reference>
<name>A0ABZ1CN84_9TREE</name>
<sequence length="105" mass="11440">MFGKLVIVPVALTLLSLVAAADYRLTVNKPPCMSIGNFEKTFEALCPVFKSDEEFRSVYFHRGASGGAHNTTQAQVYCLYNNANGTVQEYTKELTLQLGGSTTIA</sequence>
<dbReference type="GeneID" id="87952187"/>
<protein>
    <submittedName>
        <fullName evidence="2">Uncharacterized protein</fullName>
    </submittedName>
</protein>
<dbReference type="Proteomes" id="UP001329825">
    <property type="component" value="Chromosome 1"/>
</dbReference>
<organism evidence="2 3">
    <name type="scientific">Kwoniella shivajii</name>
    <dbReference type="NCBI Taxonomy" id="564305"/>
    <lineage>
        <taxon>Eukaryota</taxon>
        <taxon>Fungi</taxon>
        <taxon>Dikarya</taxon>
        <taxon>Basidiomycota</taxon>
        <taxon>Agaricomycotina</taxon>
        <taxon>Tremellomycetes</taxon>
        <taxon>Tremellales</taxon>
        <taxon>Cryptococcaceae</taxon>
        <taxon>Kwoniella</taxon>
    </lineage>
</organism>
<dbReference type="EMBL" id="CP141881">
    <property type="protein sequence ID" value="WRT63153.1"/>
    <property type="molecule type" value="Genomic_DNA"/>
</dbReference>
<feature type="signal peptide" evidence="1">
    <location>
        <begin position="1"/>
        <end position="20"/>
    </location>
</feature>